<comment type="catalytic activity">
    <reaction evidence="8">
        <text>a 2'-deoxycytidine in DNA + S-adenosyl-L-methionine = an N(4)-methyl-2'-deoxycytidine in DNA + S-adenosyl-L-homocysteine + H(+)</text>
        <dbReference type="Rhea" id="RHEA:16857"/>
        <dbReference type="Rhea" id="RHEA-COMP:11369"/>
        <dbReference type="Rhea" id="RHEA-COMP:13674"/>
        <dbReference type="ChEBI" id="CHEBI:15378"/>
        <dbReference type="ChEBI" id="CHEBI:57856"/>
        <dbReference type="ChEBI" id="CHEBI:59789"/>
        <dbReference type="ChEBI" id="CHEBI:85452"/>
        <dbReference type="ChEBI" id="CHEBI:137933"/>
        <dbReference type="EC" id="2.1.1.113"/>
    </reaction>
</comment>
<keyword evidence="4" id="KW-0808">Transferase</keyword>
<dbReference type="Gene3D" id="3.40.50.150">
    <property type="entry name" value="Vaccinia Virus protein VP39"/>
    <property type="match status" value="2"/>
</dbReference>
<organism evidence="10 11">
    <name type="scientific">Streptomyces prasinosporus</name>
    <dbReference type="NCBI Taxonomy" id="68256"/>
    <lineage>
        <taxon>Bacteria</taxon>
        <taxon>Bacillati</taxon>
        <taxon>Actinomycetota</taxon>
        <taxon>Actinomycetes</taxon>
        <taxon>Kitasatosporales</taxon>
        <taxon>Streptomycetaceae</taxon>
        <taxon>Streptomyces</taxon>
        <taxon>Streptomyces albogriseolus group</taxon>
    </lineage>
</organism>
<dbReference type="PANTHER" id="PTHR14911:SF13">
    <property type="entry name" value="TRNA (GUANINE(6)-N2)-METHYLTRANSFERASE THUMP3"/>
    <property type="match status" value="1"/>
</dbReference>
<dbReference type="PANTHER" id="PTHR14911">
    <property type="entry name" value="THUMP DOMAIN-CONTAINING"/>
    <property type="match status" value="1"/>
</dbReference>
<dbReference type="InterPro" id="IPR029063">
    <property type="entry name" value="SAM-dependent_MTases_sf"/>
</dbReference>
<evidence type="ECO:0000256" key="4">
    <source>
        <dbReference type="ARBA" id="ARBA00022679"/>
    </source>
</evidence>
<evidence type="ECO:0000256" key="6">
    <source>
        <dbReference type="ARBA" id="ARBA00022747"/>
    </source>
</evidence>
<dbReference type="EMBL" id="BAAAXF010000045">
    <property type="protein sequence ID" value="GAA3499360.1"/>
    <property type="molecule type" value="Genomic_DNA"/>
</dbReference>
<evidence type="ECO:0000256" key="8">
    <source>
        <dbReference type="ARBA" id="ARBA00049120"/>
    </source>
</evidence>
<evidence type="ECO:0000256" key="2">
    <source>
        <dbReference type="ARBA" id="ARBA00012185"/>
    </source>
</evidence>
<evidence type="ECO:0000256" key="5">
    <source>
        <dbReference type="ARBA" id="ARBA00022691"/>
    </source>
</evidence>
<gene>
    <name evidence="10" type="ORF">GCM10019016_064640</name>
</gene>
<dbReference type="SUPFAM" id="SSF53335">
    <property type="entry name" value="S-adenosyl-L-methionine-dependent methyltransferases"/>
    <property type="match status" value="1"/>
</dbReference>
<dbReference type="InterPro" id="IPR017985">
    <property type="entry name" value="MeTrfase_CN4_CS"/>
</dbReference>
<evidence type="ECO:0000259" key="9">
    <source>
        <dbReference type="Pfam" id="PF01555"/>
    </source>
</evidence>
<evidence type="ECO:0000256" key="3">
    <source>
        <dbReference type="ARBA" id="ARBA00022603"/>
    </source>
</evidence>
<comment type="caution">
    <text evidence="10">The sequence shown here is derived from an EMBL/GenBank/DDBJ whole genome shotgun (WGS) entry which is preliminary data.</text>
</comment>
<name>A0ABP6TVP1_9ACTN</name>
<dbReference type="RefSeq" id="WP_345579948.1">
    <property type="nucleotide sequence ID" value="NZ_BAAAXF010000045.1"/>
</dbReference>
<accession>A0ABP6TVP1</accession>
<keyword evidence="6" id="KW-0680">Restriction system</keyword>
<dbReference type="PROSITE" id="PS00093">
    <property type="entry name" value="N4_MTASE"/>
    <property type="match status" value="1"/>
</dbReference>
<keyword evidence="5" id="KW-0949">S-adenosyl-L-methionine</keyword>
<evidence type="ECO:0000256" key="1">
    <source>
        <dbReference type="ARBA" id="ARBA00010203"/>
    </source>
</evidence>
<sequence>MSSTPIDQAGIAPSILILKEDIETSDDLKLALLEARGISGNDTFTSLKEWNQAIDPALLAEGQKLARDNDHILVGLFPRGGGEAFQKRAGFYSHLLQGDTQAISVTEAFQTYYERSAGATGLKATSLSGLNRKKNEYLTHSFHKYKAKFFPRMARALTNYVLPDGGRVLDPFMGSGTLGVEATLMGVQAEGIDVDPLSVEMAKLKVDAIRIPASEARKAYEHFLVAVSANQQQGLLWGESSEPNSAYELPEFIRKKITPEALRDEIEEDTRIALSALSSYSDEEGRRFLRIALSHALATKVGLRWMGTGDNRFALSMGVRRLIRVMSNHLSKMVAALEQRDLLISGGFLNFSELGSANIQRGDVRMLPYQDNSIDGIVTSPPYLPASSGRETYLRSRACSLTALGLMSEAEIMVRETEMVGSIIRTAPARSSGLPQSISELVEWMEPQRARKPKALATSAYFLDIAQSLREMARVTKPGGKIALVVSSEHVFYDLLTREIVRRVSMPEAISEIISEPHNEIPLKLDNVVKIQLPKMDYVARPASKGDYAEAVVIATKV</sequence>
<reference evidence="11" key="1">
    <citation type="journal article" date="2019" name="Int. J. Syst. Evol. Microbiol.">
        <title>The Global Catalogue of Microorganisms (GCM) 10K type strain sequencing project: providing services to taxonomists for standard genome sequencing and annotation.</title>
        <authorList>
            <consortium name="The Broad Institute Genomics Platform"/>
            <consortium name="The Broad Institute Genome Sequencing Center for Infectious Disease"/>
            <person name="Wu L."/>
            <person name="Ma J."/>
        </authorList>
    </citation>
    <scope>NUCLEOTIDE SEQUENCE [LARGE SCALE GENOMIC DNA]</scope>
    <source>
        <strain evidence="11">JCM 4816</strain>
    </source>
</reference>
<keyword evidence="11" id="KW-1185">Reference proteome</keyword>
<proteinExistence type="inferred from homology"/>
<keyword evidence="3" id="KW-0489">Methyltransferase</keyword>
<evidence type="ECO:0000313" key="11">
    <source>
        <dbReference type="Proteomes" id="UP001501455"/>
    </source>
</evidence>
<dbReference type="InterPro" id="IPR002941">
    <property type="entry name" value="DNA_methylase_N4/N6"/>
</dbReference>
<dbReference type="Pfam" id="PF01555">
    <property type="entry name" value="N6_N4_Mtase"/>
    <property type="match status" value="1"/>
</dbReference>
<protein>
    <recommendedName>
        <fullName evidence="2">site-specific DNA-methyltransferase (cytosine-N(4)-specific)</fullName>
        <ecNumber evidence="2">2.1.1.113</ecNumber>
    </recommendedName>
</protein>
<feature type="domain" description="DNA methylase N-4/N-6" evidence="9">
    <location>
        <begin position="134"/>
        <end position="203"/>
    </location>
</feature>
<dbReference type="EC" id="2.1.1.113" evidence="2"/>
<dbReference type="Proteomes" id="UP001501455">
    <property type="component" value="Unassembled WGS sequence"/>
</dbReference>
<evidence type="ECO:0000256" key="7">
    <source>
        <dbReference type="ARBA" id="ARBA00023125"/>
    </source>
</evidence>
<evidence type="ECO:0000313" key="10">
    <source>
        <dbReference type="EMBL" id="GAA3499360.1"/>
    </source>
</evidence>
<keyword evidence="7" id="KW-0238">DNA-binding</keyword>
<comment type="similarity">
    <text evidence="1">Belongs to the N(4)/N(6)-methyltransferase family. N(4) subfamily.</text>
</comment>